<dbReference type="Proteomes" id="UP001148018">
    <property type="component" value="Unassembled WGS sequence"/>
</dbReference>
<dbReference type="OrthoDB" id="9895194at2759"/>
<evidence type="ECO:0000313" key="2">
    <source>
        <dbReference type="Proteomes" id="UP001148018"/>
    </source>
</evidence>
<dbReference type="EMBL" id="JANIIK010003218">
    <property type="protein sequence ID" value="KAJ3581247.1"/>
    <property type="molecule type" value="Genomic_DNA"/>
</dbReference>
<accession>A0A9Q0I044</accession>
<gene>
    <name evidence="1" type="ORF">NHX12_016864</name>
</gene>
<protein>
    <submittedName>
        <fullName evidence="1">Uncharacterized protein</fullName>
    </submittedName>
</protein>
<sequence length="105" mass="11577">MKEKVLQCQQGSSTLTVEAGRQLLLSADSRTEVGLQGALTQDGWGQANASQDVHKRELEGTPLRDRTETCLNLNLLMNSVSSADDALLCVEIKLFTQTHFRLKCD</sequence>
<reference evidence="1" key="1">
    <citation type="submission" date="2022-07" db="EMBL/GenBank/DDBJ databases">
        <title>Chromosome-level genome of Muraenolepis orangiensis.</title>
        <authorList>
            <person name="Kim J."/>
        </authorList>
    </citation>
    <scope>NUCLEOTIDE SEQUENCE</scope>
    <source>
        <strain evidence="1">KU_S4_2022</strain>
        <tissue evidence="1">Muscle</tissue>
    </source>
</reference>
<keyword evidence="2" id="KW-1185">Reference proteome</keyword>
<comment type="caution">
    <text evidence="1">The sequence shown here is derived from an EMBL/GenBank/DDBJ whole genome shotgun (WGS) entry which is preliminary data.</text>
</comment>
<name>A0A9Q0I044_9TELE</name>
<proteinExistence type="predicted"/>
<evidence type="ECO:0000313" key="1">
    <source>
        <dbReference type="EMBL" id="KAJ3581247.1"/>
    </source>
</evidence>
<dbReference type="AlphaFoldDB" id="A0A9Q0I044"/>
<organism evidence="1 2">
    <name type="scientific">Muraenolepis orangiensis</name>
    <name type="common">Patagonian moray cod</name>
    <dbReference type="NCBI Taxonomy" id="630683"/>
    <lineage>
        <taxon>Eukaryota</taxon>
        <taxon>Metazoa</taxon>
        <taxon>Chordata</taxon>
        <taxon>Craniata</taxon>
        <taxon>Vertebrata</taxon>
        <taxon>Euteleostomi</taxon>
        <taxon>Actinopterygii</taxon>
        <taxon>Neopterygii</taxon>
        <taxon>Teleostei</taxon>
        <taxon>Neoteleostei</taxon>
        <taxon>Acanthomorphata</taxon>
        <taxon>Zeiogadaria</taxon>
        <taxon>Gadariae</taxon>
        <taxon>Gadiformes</taxon>
        <taxon>Muraenolepidoidei</taxon>
        <taxon>Muraenolepididae</taxon>
        <taxon>Muraenolepis</taxon>
    </lineage>
</organism>